<comment type="caution">
    <text evidence="1">The sequence shown here is derived from an EMBL/GenBank/DDBJ whole genome shotgun (WGS) entry which is preliminary data.</text>
</comment>
<keyword evidence="2" id="KW-1185">Reference proteome</keyword>
<dbReference type="Proteomes" id="UP000436088">
    <property type="component" value="Unassembled WGS sequence"/>
</dbReference>
<dbReference type="PANTHER" id="PTHR23068">
    <property type="entry name" value="DNA CYTOSINE-5- -METHYLTRANSFERASE 3-RELATED"/>
    <property type="match status" value="1"/>
</dbReference>
<dbReference type="PANTHER" id="PTHR23068:SF25">
    <property type="entry name" value="DNA (CYTOSINE-5)-METHYLTRANSFERASE DRM2"/>
    <property type="match status" value="1"/>
</dbReference>
<dbReference type="InterPro" id="IPR050390">
    <property type="entry name" value="C5-Methyltransferase"/>
</dbReference>
<evidence type="ECO:0008006" key="3">
    <source>
        <dbReference type="Google" id="ProtNLM"/>
    </source>
</evidence>
<protein>
    <recommendedName>
        <fullName evidence="3">DNA (Cytosine-5)-methyltransferase DRM1/2</fullName>
    </recommendedName>
</protein>
<evidence type="ECO:0000313" key="1">
    <source>
        <dbReference type="EMBL" id="KAE8734422.1"/>
    </source>
</evidence>
<reference evidence="1" key="1">
    <citation type="submission" date="2019-09" db="EMBL/GenBank/DDBJ databases">
        <title>Draft genome information of white flower Hibiscus syriacus.</title>
        <authorList>
            <person name="Kim Y.-M."/>
        </authorList>
    </citation>
    <scope>NUCLEOTIDE SEQUENCE [LARGE SCALE GENOMIC DNA]</scope>
    <source>
        <strain evidence="1">YM2019G1</strain>
    </source>
</reference>
<dbReference type="GO" id="GO:0005634">
    <property type="term" value="C:nucleus"/>
    <property type="evidence" value="ECO:0007669"/>
    <property type="project" value="TreeGrafter"/>
</dbReference>
<sequence length="199" mass="22694">MLILINYSSDYEAIFQDDFTDIDSSSDTEEIMNSNSDEENKLLLIKMGYSEAEASIAMEMCFGVLYQPDLIIKKTLLEDAIESPYFYYENVTLAPVGVWTEMSRFPLISLPCTIHEAFPLTKWWPSWDIRTKLNCLQTCTGSAKLTERIRKALEAYDDELPSSVQKYVLVSAENGIWYGLEGIKLLHLNLMSGNASRFP</sequence>
<accession>A0A6A3D548</accession>
<proteinExistence type="predicted"/>
<evidence type="ECO:0000313" key="2">
    <source>
        <dbReference type="Proteomes" id="UP000436088"/>
    </source>
</evidence>
<organism evidence="1 2">
    <name type="scientific">Hibiscus syriacus</name>
    <name type="common">Rose of Sharon</name>
    <dbReference type="NCBI Taxonomy" id="106335"/>
    <lineage>
        <taxon>Eukaryota</taxon>
        <taxon>Viridiplantae</taxon>
        <taxon>Streptophyta</taxon>
        <taxon>Embryophyta</taxon>
        <taxon>Tracheophyta</taxon>
        <taxon>Spermatophyta</taxon>
        <taxon>Magnoliopsida</taxon>
        <taxon>eudicotyledons</taxon>
        <taxon>Gunneridae</taxon>
        <taxon>Pentapetalae</taxon>
        <taxon>rosids</taxon>
        <taxon>malvids</taxon>
        <taxon>Malvales</taxon>
        <taxon>Malvaceae</taxon>
        <taxon>Malvoideae</taxon>
        <taxon>Hibiscus</taxon>
    </lineage>
</organism>
<name>A0A6A3D548_HIBSY</name>
<dbReference type="EMBL" id="VEPZ02000069">
    <property type="protein sequence ID" value="KAE8734422.1"/>
    <property type="molecule type" value="Genomic_DNA"/>
</dbReference>
<dbReference type="GO" id="GO:0003886">
    <property type="term" value="F:DNA (cytosine-5-)-methyltransferase activity"/>
    <property type="evidence" value="ECO:0007669"/>
    <property type="project" value="TreeGrafter"/>
</dbReference>
<dbReference type="AlphaFoldDB" id="A0A6A3D548"/>
<gene>
    <name evidence="1" type="ORF">F3Y22_tig00000764pilonHSYRG00001</name>
</gene>